<dbReference type="RefSeq" id="WP_207327423.1">
    <property type="nucleotide sequence ID" value="NZ_JAFMYW010000001.1"/>
</dbReference>
<protein>
    <submittedName>
        <fullName evidence="2">Uncharacterized protein</fullName>
    </submittedName>
</protein>
<comment type="caution">
    <text evidence="2">The sequence shown here is derived from an EMBL/GenBank/DDBJ whole genome shotgun (WGS) entry which is preliminary data.</text>
</comment>
<sequence length="177" mass="19525">MNSRQNYGPSGRPQNTSCANGTTNTQTVNFDQLEAISSLRDKYPCGYPIRPNFPDPSSTHHAFSIDVSIGGNGYSLSSSLSLMWALNERKNTLYRILIDALGNRTNEGLVEAGGTLSEIERIDQMLTDLTTGLHNIAVRNMHAVAGLSEPKRIKEPEEVEEYERQVMLEQIKAIIGG</sequence>
<reference evidence="2 3" key="1">
    <citation type="submission" date="2021-03" db="EMBL/GenBank/DDBJ databases">
        <title>Fibrella sp. HMF5405 genome sequencing and assembly.</title>
        <authorList>
            <person name="Kang H."/>
            <person name="Kim H."/>
            <person name="Bae S."/>
            <person name="Joh K."/>
        </authorList>
    </citation>
    <scope>NUCLEOTIDE SEQUENCE [LARGE SCALE GENOMIC DNA]</scope>
    <source>
        <strain evidence="2 3">HMF5405</strain>
    </source>
</reference>
<organism evidence="2 3">
    <name type="scientific">Fibrella forsythiae</name>
    <dbReference type="NCBI Taxonomy" id="2817061"/>
    <lineage>
        <taxon>Bacteria</taxon>
        <taxon>Pseudomonadati</taxon>
        <taxon>Bacteroidota</taxon>
        <taxon>Cytophagia</taxon>
        <taxon>Cytophagales</taxon>
        <taxon>Spirosomataceae</taxon>
        <taxon>Fibrella</taxon>
    </lineage>
</organism>
<dbReference type="Proteomes" id="UP000664628">
    <property type="component" value="Unassembled WGS sequence"/>
</dbReference>
<gene>
    <name evidence="2" type="ORF">J2I46_02915</name>
</gene>
<name>A0ABS3JBY7_9BACT</name>
<evidence type="ECO:0000313" key="3">
    <source>
        <dbReference type="Proteomes" id="UP000664628"/>
    </source>
</evidence>
<evidence type="ECO:0000313" key="2">
    <source>
        <dbReference type="EMBL" id="MBO0947515.1"/>
    </source>
</evidence>
<proteinExistence type="predicted"/>
<feature type="region of interest" description="Disordered" evidence="1">
    <location>
        <begin position="1"/>
        <end position="24"/>
    </location>
</feature>
<keyword evidence="3" id="KW-1185">Reference proteome</keyword>
<dbReference type="EMBL" id="JAFMYW010000001">
    <property type="protein sequence ID" value="MBO0947515.1"/>
    <property type="molecule type" value="Genomic_DNA"/>
</dbReference>
<accession>A0ABS3JBY7</accession>
<evidence type="ECO:0000256" key="1">
    <source>
        <dbReference type="SAM" id="MobiDB-lite"/>
    </source>
</evidence>